<dbReference type="Pfam" id="PF09957">
    <property type="entry name" value="VapB_antitoxin"/>
    <property type="match status" value="1"/>
</dbReference>
<evidence type="ECO:0000313" key="1">
    <source>
        <dbReference type="EMBL" id="MBO0938165.1"/>
    </source>
</evidence>
<dbReference type="RefSeq" id="WP_207365697.1">
    <property type="nucleotide sequence ID" value="NZ_JAFMYV010000008.1"/>
</dbReference>
<proteinExistence type="predicted"/>
<name>A0A939GIN8_9BACT</name>
<accession>A0A939GIN8</accession>
<dbReference type="Proteomes" id="UP000664034">
    <property type="component" value="Unassembled WGS sequence"/>
</dbReference>
<dbReference type="InterPro" id="IPR019239">
    <property type="entry name" value="VapB_antitoxin"/>
</dbReference>
<dbReference type="AlphaFoldDB" id="A0A939GIN8"/>
<comment type="caution">
    <text evidence="1">The sequence shown here is derived from an EMBL/GenBank/DDBJ whole genome shotgun (WGS) entry which is preliminary data.</text>
</comment>
<dbReference type="EMBL" id="JAFMYV010000008">
    <property type="protein sequence ID" value="MBO0938165.1"/>
    <property type="molecule type" value="Genomic_DNA"/>
</dbReference>
<protein>
    <submittedName>
        <fullName evidence="1">Type II toxin-antitoxin system VapB family antitoxin</fullName>
    </submittedName>
</protein>
<reference evidence="1" key="1">
    <citation type="submission" date="2021-03" db="EMBL/GenBank/DDBJ databases">
        <title>Fibrella sp. HMF5335 genome sequencing and assembly.</title>
        <authorList>
            <person name="Kang H."/>
            <person name="Kim H."/>
            <person name="Bae S."/>
            <person name="Joh K."/>
        </authorList>
    </citation>
    <scope>NUCLEOTIDE SEQUENCE</scope>
    <source>
        <strain evidence="1">HMF5335</strain>
    </source>
</reference>
<gene>
    <name evidence="1" type="ORF">J2I47_16555</name>
</gene>
<organism evidence="1 2">
    <name type="scientific">Fibrella rubiginis</name>
    <dbReference type="NCBI Taxonomy" id="2817060"/>
    <lineage>
        <taxon>Bacteria</taxon>
        <taxon>Pseudomonadati</taxon>
        <taxon>Bacteroidota</taxon>
        <taxon>Cytophagia</taxon>
        <taxon>Cytophagales</taxon>
        <taxon>Spirosomataceae</taxon>
        <taxon>Fibrella</taxon>
    </lineage>
</organism>
<keyword evidence="2" id="KW-1185">Reference proteome</keyword>
<sequence>MRTNIDLDAHLIEQALLLSKAKTKKEVVTMALDSFVKSLQRQQLLALRGKVAWEGDLDAIRQH</sequence>
<evidence type="ECO:0000313" key="2">
    <source>
        <dbReference type="Proteomes" id="UP000664034"/>
    </source>
</evidence>